<comment type="caution">
    <text evidence="1">The sequence shown here is derived from an EMBL/GenBank/DDBJ whole genome shotgun (WGS) entry which is preliminary data.</text>
</comment>
<dbReference type="Proteomes" id="UP000281028">
    <property type="component" value="Unassembled WGS sequence"/>
</dbReference>
<accession>A0A3S1JF36</accession>
<dbReference type="AlphaFoldDB" id="A0A3S1JF36"/>
<dbReference type="EMBL" id="RIAR02000001">
    <property type="protein sequence ID" value="NSL87580.1"/>
    <property type="molecule type" value="Genomic_DNA"/>
</dbReference>
<gene>
    <name evidence="1" type="ORF">ECE50_012095</name>
</gene>
<dbReference type="InterPro" id="IPR032173">
    <property type="entry name" value="DUF5007"/>
</dbReference>
<evidence type="ECO:0000313" key="2">
    <source>
        <dbReference type="Proteomes" id="UP000281028"/>
    </source>
</evidence>
<evidence type="ECO:0000313" key="1">
    <source>
        <dbReference type="EMBL" id="NSL87580.1"/>
    </source>
</evidence>
<keyword evidence="2" id="KW-1185">Reference proteome</keyword>
<organism evidence="1 2">
    <name type="scientific">Chitinophaga solisilvae</name>
    <dbReference type="NCBI Taxonomy" id="1233460"/>
    <lineage>
        <taxon>Bacteria</taxon>
        <taxon>Pseudomonadati</taxon>
        <taxon>Bacteroidota</taxon>
        <taxon>Chitinophagia</taxon>
        <taxon>Chitinophagales</taxon>
        <taxon>Chitinophagaceae</taxon>
        <taxon>Chitinophaga</taxon>
    </lineage>
</organism>
<dbReference type="OrthoDB" id="737630at2"/>
<dbReference type="PROSITE" id="PS51257">
    <property type="entry name" value="PROKAR_LIPOPROTEIN"/>
    <property type="match status" value="1"/>
</dbReference>
<reference evidence="1" key="1">
    <citation type="submission" date="2020-05" db="EMBL/GenBank/DDBJ databases">
        <title>Chitinophaga laudate sp. nov., isolated from a tropical peat swamp.</title>
        <authorList>
            <person name="Goh C.B.S."/>
            <person name="Lee M.S."/>
            <person name="Parimannan S."/>
            <person name="Pasbakhsh P."/>
            <person name="Yule C.M."/>
            <person name="Rajandas H."/>
            <person name="Loke S."/>
            <person name="Croft L."/>
            <person name="Tan J.B.L."/>
        </authorList>
    </citation>
    <scope>NUCLEOTIDE SEQUENCE</scope>
    <source>
        <strain evidence="1">Mgbs1</strain>
    </source>
</reference>
<proteinExistence type="predicted"/>
<protein>
    <submittedName>
        <fullName evidence="1">DUF5007 domain-containing protein</fullName>
    </submittedName>
</protein>
<sequence length="348" mass="39640">MKKNNLTLAVLAGAGMCVTAACVKIPADADYISPSATYTQTLFEPVLGRTSLIPGDPGTNIFNKDNSTSPLNFKIINMRGANGEAADIFNKTFPVLVWKEPYTGLEKTREEIDRKRTIEQRRLFEVREHSGQFVMWRPEDLAYLNAIKKQPDPGYKFDVEVSNSGGSKIVRNLELKPLRPQPYEPNAFDPVTGNSYGEVTPRVVSNIKVMYEDQTMGSMMVKMIFYKNPDTKGNTLTFEFRDSAYRPIDPKLFRTTKWEEMIHHFGTARFTPEAVTYEVAYPIPLSVRPTRYTNGAGNRAMVSFTYDRMVNGQFRSSAILGTDFAIYEPGDWKIVFWFHKRNPDFKDN</sequence>
<dbReference type="Pfam" id="PF16398">
    <property type="entry name" value="DUF5007"/>
    <property type="match status" value="1"/>
</dbReference>
<name>A0A3S1JF36_9BACT</name>